<organism evidence="1 2">
    <name type="scientific">Wickerhamomyces pijperi</name>
    <name type="common">Yeast</name>
    <name type="synonym">Pichia pijperi</name>
    <dbReference type="NCBI Taxonomy" id="599730"/>
    <lineage>
        <taxon>Eukaryota</taxon>
        <taxon>Fungi</taxon>
        <taxon>Dikarya</taxon>
        <taxon>Ascomycota</taxon>
        <taxon>Saccharomycotina</taxon>
        <taxon>Saccharomycetes</taxon>
        <taxon>Phaffomycetales</taxon>
        <taxon>Wickerhamomycetaceae</taxon>
        <taxon>Wickerhamomyces</taxon>
    </lineage>
</organism>
<evidence type="ECO:0000313" key="1">
    <source>
        <dbReference type="EMBL" id="KAH3688729.1"/>
    </source>
</evidence>
<comment type="caution">
    <text evidence="1">The sequence shown here is derived from an EMBL/GenBank/DDBJ whole genome shotgun (WGS) entry which is preliminary data.</text>
</comment>
<dbReference type="AlphaFoldDB" id="A0A9P8TS84"/>
<evidence type="ECO:0000313" key="2">
    <source>
        <dbReference type="Proteomes" id="UP000774326"/>
    </source>
</evidence>
<sequence>MKVCNMVDMKQVDPMLTNPLNPVLALPETVLEYLAMSFKSSSSGTINPFFVAITPVESLAGLAAAALVLPKGVLQDLSISSLAKSKDGSLIKQEHLKQNKSPVCESIPKT</sequence>
<reference evidence="1" key="2">
    <citation type="submission" date="2021-01" db="EMBL/GenBank/DDBJ databases">
        <authorList>
            <person name="Schikora-Tamarit M.A."/>
        </authorList>
    </citation>
    <scope>NUCLEOTIDE SEQUENCE</scope>
    <source>
        <strain evidence="1">CBS2887</strain>
    </source>
</reference>
<gene>
    <name evidence="1" type="ORF">WICPIJ_000283</name>
</gene>
<keyword evidence="2" id="KW-1185">Reference proteome</keyword>
<accession>A0A9P8TS84</accession>
<reference evidence="1" key="1">
    <citation type="journal article" date="2021" name="Open Biol.">
        <title>Shared evolutionary footprints suggest mitochondrial oxidative damage underlies multiple complex I losses in fungi.</title>
        <authorList>
            <person name="Schikora-Tamarit M.A."/>
            <person name="Marcet-Houben M."/>
            <person name="Nosek J."/>
            <person name="Gabaldon T."/>
        </authorList>
    </citation>
    <scope>NUCLEOTIDE SEQUENCE</scope>
    <source>
        <strain evidence="1">CBS2887</strain>
    </source>
</reference>
<proteinExistence type="predicted"/>
<dbReference type="EMBL" id="JAEUBG010000190">
    <property type="protein sequence ID" value="KAH3688729.1"/>
    <property type="molecule type" value="Genomic_DNA"/>
</dbReference>
<dbReference type="Proteomes" id="UP000774326">
    <property type="component" value="Unassembled WGS sequence"/>
</dbReference>
<name>A0A9P8TS84_WICPI</name>
<protein>
    <submittedName>
        <fullName evidence="1">Uncharacterized protein</fullName>
    </submittedName>
</protein>